<evidence type="ECO:0000313" key="3">
    <source>
        <dbReference type="WBParaSite" id="EEL_0001054601-mRNA-1"/>
    </source>
</evidence>
<organism evidence="2 3">
    <name type="scientific">Elaeophora elaphi</name>
    <dbReference type="NCBI Taxonomy" id="1147741"/>
    <lineage>
        <taxon>Eukaryota</taxon>
        <taxon>Metazoa</taxon>
        <taxon>Ecdysozoa</taxon>
        <taxon>Nematoda</taxon>
        <taxon>Chromadorea</taxon>
        <taxon>Rhabditida</taxon>
        <taxon>Spirurina</taxon>
        <taxon>Spiruromorpha</taxon>
        <taxon>Filarioidea</taxon>
        <taxon>Onchocercidae</taxon>
        <taxon>Elaeophora</taxon>
    </lineage>
</organism>
<sequence length="559" mass="64002">MIYTGTLTSVVSVAVDAVEICWERDIHLETRSYSVVRIRTVENGIQSMRTFQVTFDNKVVPISNRRRRSVPEPPSRDPPSPPAENIYETVLPCSSRESDGINGNEHLRGCNRRSQSADVRRPWCDEYCRKEYCEKKGGYEDKKQNHYSRMPPPSPLLRRKHQRCSSCSSSESDGDDVYLLNYLAASLSQFNKTSFSMASKLIDSFRSLRLIPVPFGEKQRNNPVTSPIMVNFRSPDSWRTLPIEFKDGKERLFTDRTIICKLSKVCADKVENLEKTGQELTIRLDDIACSAMERVLFTICPTIYGQYPVPPTVFDVGVICPVACSLQMDVVIKMCEKVLENDIHPELTPTDLLVNSFSTAYKCQLKSTLQAKLFTKILKCEHWKLKYSLIRNVESPCLRIFLWNFREMSRNIMCSKKKVKGRCYVRSRKPWVGEGLDPPTKELLRLCIYNKLLFSHVTTTAQTKIYKPTCNQCEENAACILPLGSSCTRIVPKKLFLCQQCNKALCSDCEATFCMVKLVDFLEDVHKVEKSPDVLQMLRNLIVLNCPKCDFARTLLNIH</sequence>
<feature type="region of interest" description="Disordered" evidence="1">
    <location>
        <begin position="64"/>
        <end position="86"/>
    </location>
</feature>
<accession>A0A0R3S6X4</accession>
<name>A0A0R3S6X4_9BILA</name>
<proteinExistence type="predicted"/>
<dbReference type="AlphaFoldDB" id="A0A0R3S6X4"/>
<evidence type="ECO:0000256" key="1">
    <source>
        <dbReference type="SAM" id="MobiDB-lite"/>
    </source>
</evidence>
<dbReference type="WBParaSite" id="EEL_0001054601-mRNA-1">
    <property type="protein sequence ID" value="EEL_0001054601-mRNA-1"/>
    <property type="gene ID" value="EEL_0001054601"/>
</dbReference>
<dbReference type="Proteomes" id="UP000050640">
    <property type="component" value="Unplaced"/>
</dbReference>
<reference evidence="3" key="1">
    <citation type="submission" date="2017-02" db="UniProtKB">
        <authorList>
            <consortium name="WormBaseParasite"/>
        </authorList>
    </citation>
    <scope>IDENTIFICATION</scope>
</reference>
<feature type="compositionally biased region" description="Pro residues" evidence="1">
    <location>
        <begin position="71"/>
        <end position="82"/>
    </location>
</feature>
<dbReference type="STRING" id="1147741.A0A0R3S6X4"/>
<protein>
    <submittedName>
        <fullName evidence="3">RING-type domain-containing protein</fullName>
    </submittedName>
</protein>
<keyword evidence="2" id="KW-1185">Reference proteome</keyword>
<evidence type="ECO:0000313" key="2">
    <source>
        <dbReference type="Proteomes" id="UP000050640"/>
    </source>
</evidence>